<dbReference type="InterPro" id="IPR050343">
    <property type="entry name" value="RsuA_PseudoU_synthase"/>
</dbReference>
<feature type="domain" description="RNA-binding S4" evidence="7">
    <location>
        <begin position="8"/>
        <end position="67"/>
    </location>
</feature>
<dbReference type="InterPro" id="IPR036986">
    <property type="entry name" value="S4_RNA-bd_sf"/>
</dbReference>
<dbReference type="PROSITE" id="PS50889">
    <property type="entry name" value="S4"/>
    <property type="match status" value="1"/>
</dbReference>
<dbReference type="InterPro" id="IPR020094">
    <property type="entry name" value="TruA/RsuA/RluB/E/F_N"/>
</dbReference>
<dbReference type="InterPro" id="IPR006145">
    <property type="entry name" value="PsdUridine_synth_RsuA/RluA"/>
</dbReference>
<organism evidence="8 9">
    <name type="scientific">Tessaracoccus flavescens</name>
    <dbReference type="NCBI Taxonomy" id="399497"/>
    <lineage>
        <taxon>Bacteria</taxon>
        <taxon>Bacillati</taxon>
        <taxon>Actinomycetota</taxon>
        <taxon>Actinomycetes</taxon>
        <taxon>Propionibacteriales</taxon>
        <taxon>Propionibacteriaceae</taxon>
        <taxon>Tessaracoccus</taxon>
    </lineage>
</organism>
<dbReference type="InterPro" id="IPR000748">
    <property type="entry name" value="PsdUridine_synth_RsuA/RluB/E/F"/>
</dbReference>
<evidence type="ECO:0000256" key="3">
    <source>
        <dbReference type="ARBA" id="ARBA00022884"/>
    </source>
</evidence>
<dbReference type="InterPro" id="IPR042092">
    <property type="entry name" value="PsdUridine_s_RsuA/RluB/E/F_cat"/>
</dbReference>
<comment type="catalytic activity">
    <reaction evidence="1">
        <text>a uridine in RNA = a pseudouridine in RNA</text>
        <dbReference type="Rhea" id="RHEA:48348"/>
        <dbReference type="Rhea" id="RHEA-COMP:12068"/>
        <dbReference type="Rhea" id="RHEA-COMP:12069"/>
        <dbReference type="ChEBI" id="CHEBI:65314"/>
        <dbReference type="ChEBI" id="CHEBI:65315"/>
    </reaction>
</comment>
<dbReference type="Pfam" id="PF01479">
    <property type="entry name" value="S4"/>
    <property type="match status" value="1"/>
</dbReference>
<evidence type="ECO:0000259" key="7">
    <source>
        <dbReference type="SMART" id="SM00363"/>
    </source>
</evidence>
<keyword evidence="3 5" id="KW-0694">RNA-binding</keyword>
<evidence type="ECO:0000256" key="6">
    <source>
        <dbReference type="RuleBase" id="RU003887"/>
    </source>
</evidence>
<evidence type="ECO:0000313" key="9">
    <source>
        <dbReference type="Proteomes" id="UP000712713"/>
    </source>
</evidence>
<dbReference type="SUPFAM" id="SSF55120">
    <property type="entry name" value="Pseudouridine synthase"/>
    <property type="match status" value="1"/>
</dbReference>
<comment type="caution">
    <text evidence="8">The sequence shown here is derived from an EMBL/GenBank/DDBJ whole genome shotgun (WGS) entry which is preliminary data.</text>
</comment>
<dbReference type="NCBIfam" id="TIGR00093">
    <property type="entry name" value="pseudouridine synthase"/>
    <property type="match status" value="1"/>
</dbReference>
<name>A0A921JR36_9ACTN</name>
<dbReference type="PROSITE" id="PS01149">
    <property type="entry name" value="PSI_RSU"/>
    <property type="match status" value="1"/>
</dbReference>
<dbReference type="Pfam" id="PF00849">
    <property type="entry name" value="PseudoU_synth_2"/>
    <property type="match status" value="1"/>
</dbReference>
<dbReference type="FunFam" id="3.30.70.1560:FF:000001">
    <property type="entry name" value="Pseudouridine synthase"/>
    <property type="match status" value="1"/>
</dbReference>
<dbReference type="InterPro" id="IPR018496">
    <property type="entry name" value="PsdUridine_synth_RsuA/RluB_CS"/>
</dbReference>
<dbReference type="SUPFAM" id="SSF55174">
    <property type="entry name" value="Alpha-L RNA-binding motif"/>
    <property type="match status" value="1"/>
</dbReference>
<dbReference type="InterPro" id="IPR002942">
    <property type="entry name" value="S4_RNA-bd"/>
</dbReference>
<dbReference type="AlphaFoldDB" id="A0A921JR36"/>
<dbReference type="GO" id="GO:0120159">
    <property type="term" value="F:rRNA pseudouridine synthase activity"/>
    <property type="evidence" value="ECO:0007669"/>
    <property type="project" value="UniProtKB-ARBA"/>
</dbReference>
<reference evidence="8" key="2">
    <citation type="submission" date="2021-09" db="EMBL/GenBank/DDBJ databases">
        <authorList>
            <person name="Gilroy R."/>
        </authorList>
    </citation>
    <scope>NUCLEOTIDE SEQUENCE</scope>
    <source>
        <strain evidence="8">ChiGjej3B3-7470</strain>
    </source>
</reference>
<accession>A0A921JR36</accession>
<proteinExistence type="inferred from homology"/>
<dbReference type="Gene3D" id="3.30.70.1560">
    <property type="entry name" value="Alpha-L RNA-binding motif"/>
    <property type="match status" value="1"/>
</dbReference>
<dbReference type="EMBL" id="DYZF01000084">
    <property type="protein sequence ID" value="HJE51038.1"/>
    <property type="molecule type" value="Genomic_DNA"/>
</dbReference>
<dbReference type="Gene3D" id="3.30.70.580">
    <property type="entry name" value="Pseudouridine synthase I, catalytic domain, N-terminal subdomain"/>
    <property type="match status" value="1"/>
</dbReference>
<reference evidence="8" key="1">
    <citation type="journal article" date="2021" name="PeerJ">
        <title>Extensive microbial diversity within the chicken gut microbiome revealed by metagenomics and culture.</title>
        <authorList>
            <person name="Gilroy R."/>
            <person name="Ravi A."/>
            <person name="Getino M."/>
            <person name="Pursley I."/>
            <person name="Horton D.L."/>
            <person name="Alikhan N.F."/>
            <person name="Baker D."/>
            <person name="Gharbi K."/>
            <person name="Hall N."/>
            <person name="Watson M."/>
            <person name="Adriaenssens E.M."/>
            <person name="Foster-Nyarko E."/>
            <person name="Jarju S."/>
            <person name="Secka A."/>
            <person name="Antonio M."/>
            <person name="Oren A."/>
            <person name="Chaudhuri R.R."/>
            <person name="La Ragione R."/>
            <person name="Hildebrand F."/>
            <person name="Pallen M.J."/>
        </authorList>
    </citation>
    <scope>NUCLEOTIDE SEQUENCE</scope>
    <source>
        <strain evidence="8">ChiGjej3B3-7470</strain>
    </source>
</reference>
<comment type="similarity">
    <text evidence="2 6">Belongs to the pseudouridine synthase RsuA family.</text>
</comment>
<dbReference type="SMART" id="SM00363">
    <property type="entry name" value="S4"/>
    <property type="match status" value="1"/>
</dbReference>
<evidence type="ECO:0000313" key="8">
    <source>
        <dbReference type="EMBL" id="HJE51038.1"/>
    </source>
</evidence>
<sequence length="245" mass="27386">MNEATEGIRLQKVLAAAGIASRRASEILIEEGRVEVNGQVVVEQGMRVNPETDHIRVDGARIPPPRRHIYLVLNKPRGVVSTMDDPEGRPTLTDYLPRIKERLFHVGRLDTDTEGLIVLTNDGEFANRLSHPRYEVPKTYHVQAAGVMDNRIIKRLEKGVTLDDGPVKPDNVKLISRGQDKTLLAVTLHEGRNRVVRRMFDTVGHPVDRLSRTAIGPIRIGQLPLGETRELTREELGGLLDLVSM</sequence>
<dbReference type="PANTHER" id="PTHR47683:SF2">
    <property type="entry name" value="RNA-BINDING S4 DOMAIN-CONTAINING PROTEIN"/>
    <property type="match status" value="1"/>
</dbReference>
<dbReference type="Gene3D" id="3.10.290.10">
    <property type="entry name" value="RNA-binding S4 domain"/>
    <property type="match status" value="1"/>
</dbReference>
<keyword evidence="4 6" id="KW-0413">Isomerase</keyword>
<gene>
    <name evidence="8" type="ORF">K8V15_03525</name>
</gene>
<dbReference type="Proteomes" id="UP000712713">
    <property type="component" value="Unassembled WGS sequence"/>
</dbReference>
<dbReference type="GO" id="GO:0000455">
    <property type="term" value="P:enzyme-directed rRNA pseudouridine synthesis"/>
    <property type="evidence" value="ECO:0007669"/>
    <property type="project" value="UniProtKB-ARBA"/>
</dbReference>
<dbReference type="EC" id="5.4.99.-" evidence="6"/>
<dbReference type="GO" id="GO:0005829">
    <property type="term" value="C:cytosol"/>
    <property type="evidence" value="ECO:0007669"/>
    <property type="project" value="UniProtKB-ARBA"/>
</dbReference>
<dbReference type="PANTHER" id="PTHR47683">
    <property type="entry name" value="PSEUDOURIDINE SYNTHASE FAMILY PROTEIN-RELATED"/>
    <property type="match status" value="1"/>
</dbReference>
<evidence type="ECO:0000256" key="4">
    <source>
        <dbReference type="ARBA" id="ARBA00023235"/>
    </source>
</evidence>
<dbReference type="CDD" id="cd00165">
    <property type="entry name" value="S4"/>
    <property type="match status" value="1"/>
</dbReference>
<dbReference type="InterPro" id="IPR020103">
    <property type="entry name" value="PsdUridine_synth_cat_dom_sf"/>
</dbReference>
<dbReference type="GO" id="GO:0003723">
    <property type="term" value="F:RNA binding"/>
    <property type="evidence" value="ECO:0007669"/>
    <property type="project" value="UniProtKB-KW"/>
</dbReference>
<dbReference type="CDD" id="cd02870">
    <property type="entry name" value="PseudoU_synth_RsuA_like"/>
    <property type="match status" value="1"/>
</dbReference>
<evidence type="ECO:0000256" key="5">
    <source>
        <dbReference type="PROSITE-ProRule" id="PRU00182"/>
    </source>
</evidence>
<evidence type="ECO:0000256" key="1">
    <source>
        <dbReference type="ARBA" id="ARBA00000073"/>
    </source>
</evidence>
<protein>
    <recommendedName>
        <fullName evidence="6">Pseudouridine synthase</fullName>
        <ecNumber evidence="6">5.4.99.-</ecNumber>
    </recommendedName>
</protein>
<dbReference type="FunFam" id="3.10.290.10:FF:000003">
    <property type="entry name" value="Pseudouridine synthase"/>
    <property type="match status" value="1"/>
</dbReference>
<evidence type="ECO:0000256" key="2">
    <source>
        <dbReference type="ARBA" id="ARBA00008348"/>
    </source>
</evidence>